<dbReference type="EMBL" id="HBHK01022177">
    <property type="protein sequence ID" value="CAD9699987.1"/>
    <property type="molecule type" value="Transcribed_RNA"/>
</dbReference>
<dbReference type="GO" id="GO:0006487">
    <property type="term" value="P:protein N-linked glycosylation"/>
    <property type="evidence" value="ECO:0007669"/>
    <property type="project" value="TreeGrafter"/>
</dbReference>
<feature type="signal peptide" evidence="1">
    <location>
        <begin position="1"/>
        <end position="18"/>
    </location>
</feature>
<protein>
    <recommendedName>
        <fullName evidence="3">GT23 domain-containing protein</fullName>
    </recommendedName>
</protein>
<dbReference type="PANTHER" id="PTHR13132">
    <property type="entry name" value="ALPHA- 1,6 -FUCOSYLTRANSFERASE"/>
    <property type="match status" value="1"/>
</dbReference>
<accession>A0A7S2SI96</accession>
<feature type="chain" id="PRO_5030993615" description="GT23 domain-containing protein" evidence="1">
    <location>
        <begin position="19"/>
        <end position="451"/>
    </location>
</feature>
<dbReference type="GO" id="GO:0046921">
    <property type="term" value="F:alpha-(1-&gt;6)-fucosyltransferase activity"/>
    <property type="evidence" value="ECO:0007669"/>
    <property type="project" value="TreeGrafter"/>
</dbReference>
<gene>
    <name evidence="2" type="ORF">QSP1433_LOCUS14105</name>
</gene>
<name>A0A7S2SI96_9STRA</name>
<reference evidence="2" key="1">
    <citation type="submission" date="2021-01" db="EMBL/GenBank/DDBJ databases">
        <authorList>
            <person name="Corre E."/>
            <person name="Pelletier E."/>
            <person name="Niang G."/>
            <person name="Scheremetjew M."/>
            <person name="Finn R."/>
            <person name="Kale V."/>
            <person name="Holt S."/>
            <person name="Cochrane G."/>
            <person name="Meng A."/>
            <person name="Brown T."/>
            <person name="Cohen L."/>
        </authorList>
    </citation>
    <scope>NUCLEOTIDE SEQUENCE</scope>
    <source>
        <strain evidence="2">NY070348D</strain>
    </source>
</reference>
<evidence type="ECO:0000313" key="2">
    <source>
        <dbReference type="EMBL" id="CAD9699987.1"/>
    </source>
</evidence>
<dbReference type="Gene3D" id="3.40.50.11350">
    <property type="match status" value="1"/>
</dbReference>
<dbReference type="PANTHER" id="PTHR13132:SF29">
    <property type="entry name" value="ALPHA-(1,6)-FUCOSYLTRANSFERASE"/>
    <property type="match status" value="1"/>
</dbReference>
<keyword evidence="1" id="KW-0732">Signal</keyword>
<evidence type="ECO:0008006" key="3">
    <source>
        <dbReference type="Google" id="ProtNLM"/>
    </source>
</evidence>
<evidence type="ECO:0000256" key="1">
    <source>
        <dbReference type="SAM" id="SignalP"/>
    </source>
</evidence>
<sequence length="451" mass="51815">MSRRYLQLVLLCVVVASTTLFMNQNHLVRPTQDRHLAHGSPGKSVELSADEVAGFVRERFQACYRCYFGPDCTKKVYRELDILPGKKSIDSVDREMMNVIVDDFGRFVCSSPAIERDENLAKCNFEQRELSNPFCDVSMGKFLKSVMMMTLQHRIGMQHRPPDYKRFVIFREDERRWQWRPYSRSCTDNEKGWVRLDACSVAPEGAISESRKDLLKMLGKQANEQPTFGLQIFWQSVALRHVLERHIGPCLRLHIDRLISSPRQILPHGKSCNPDSPTIAMHVRRGDACETWAAVRGFDRDKKRPCFKLETYMFHAERMKQLYGACKIRLATDSDEVVGALNQVADKYGFEIYVLHYNRSLFKPERAGKEGFIEERTFSDEQRVLIAASSVADIEFLAQADFVIGTGASTITRLIHQLVTAYTGRVAPFISLDLPLDIYNYDGSCSMAFWY</sequence>
<proteinExistence type="predicted"/>
<dbReference type="AlphaFoldDB" id="A0A7S2SI96"/>
<organism evidence="2">
    <name type="scientific">Mucochytrium quahogii</name>
    <dbReference type="NCBI Taxonomy" id="96639"/>
    <lineage>
        <taxon>Eukaryota</taxon>
        <taxon>Sar</taxon>
        <taxon>Stramenopiles</taxon>
        <taxon>Bigyra</taxon>
        <taxon>Labyrinthulomycetes</taxon>
        <taxon>Thraustochytrida</taxon>
        <taxon>Thraustochytriidae</taxon>
        <taxon>Mucochytrium</taxon>
    </lineage>
</organism>